<feature type="transmembrane region" description="Helical" evidence="6">
    <location>
        <begin position="52"/>
        <end position="75"/>
    </location>
</feature>
<dbReference type="InParanoid" id="A0A7M7NL42"/>
<protein>
    <submittedName>
        <fullName evidence="7">Uncharacterized protein</fullName>
    </submittedName>
</protein>
<feature type="region of interest" description="Disordered" evidence="5">
    <location>
        <begin position="312"/>
        <end position="449"/>
    </location>
</feature>
<evidence type="ECO:0000313" key="7">
    <source>
        <dbReference type="EnsemblMetazoa" id="XP_030836372"/>
    </source>
</evidence>
<feature type="compositionally biased region" description="Low complexity" evidence="5">
    <location>
        <begin position="314"/>
        <end position="333"/>
    </location>
</feature>
<feature type="compositionally biased region" description="Polar residues" evidence="5">
    <location>
        <begin position="403"/>
        <end position="440"/>
    </location>
</feature>
<keyword evidence="2 6" id="KW-0812">Transmembrane</keyword>
<proteinExistence type="predicted"/>
<dbReference type="OrthoDB" id="10042560at2759"/>
<evidence type="ECO:0000256" key="1">
    <source>
        <dbReference type="ARBA" id="ARBA00004141"/>
    </source>
</evidence>
<evidence type="ECO:0000256" key="2">
    <source>
        <dbReference type="ARBA" id="ARBA00022692"/>
    </source>
</evidence>
<dbReference type="RefSeq" id="XP_030836372.1">
    <property type="nucleotide sequence ID" value="XM_030980512.1"/>
</dbReference>
<feature type="region of interest" description="Disordered" evidence="5">
    <location>
        <begin position="513"/>
        <end position="558"/>
    </location>
</feature>
<feature type="transmembrane region" description="Helical" evidence="6">
    <location>
        <begin position="87"/>
        <end position="108"/>
    </location>
</feature>
<organism evidence="7 8">
    <name type="scientific">Strongylocentrotus purpuratus</name>
    <name type="common">Purple sea urchin</name>
    <dbReference type="NCBI Taxonomy" id="7668"/>
    <lineage>
        <taxon>Eukaryota</taxon>
        <taxon>Metazoa</taxon>
        <taxon>Echinodermata</taxon>
        <taxon>Eleutherozoa</taxon>
        <taxon>Echinozoa</taxon>
        <taxon>Echinoidea</taxon>
        <taxon>Euechinoidea</taxon>
        <taxon>Echinacea</taxon>
        <taxon>Camarodonta</taxon>
        <taxon>Echinidea</taxon>
        <taxon>Strongylocentrotidae</taxon>
        <taxon>Strongylocentrotus</taxon>
    </lineage>
</organism>
<feature type="compositionally biased region" description="Low complexity" evidence="5">
    <location>
        <begin position="273"/>
        <end position="285"/>
    </location>
</feature>
<name>A0A7M7NL42_STRPU</name>
<dbReference type="GO" id="GO:0016020">
    <property type="term" value="C:membrane"/>
    <property type="evidence" value="ECO:0007669"/>
    <property type="project" value="UniProtKB-SubCell"/>
</dbReference>
<feature type="transmembrane region" description="Helical" evidence="6">
    <location>
        <begin position="20"/>
        <end position="45"/>
    </location>
</feature>
<evidence type="ECO:0000256" key="5">
    <source>
        <dbReference type="SAM" id="MobiDB-lite"/>
    </source>
</evidence>
<feature type="region of interest" description="Disordered" evidence="5">
    <location>
        <begin position="261"/>
        <end position="285"/>
    </location>
</feature>
<dbReference type="Pfam" id="PF04103">
    <property type="entry name" value="CD20"/>
    <property type="match status" value="1"/>
</dbReference>
<dbReference type="GeneID" id="583846"/>
<feature type="compositionally biased region" description="Polar residues" evidence="5">
    <location>
        <begin position="357"/>
        <end position="371"/>
    </location>
</feature>
<dbReference type="EnsemblMetazoa" id="XM_030980512">
    <property type="protein sequence ID" value="XP_030836372"/>
    <property type="gene ID" value="LOC583846"/>
</dbReference>
<keyword evidence="8" id="KW-1185">Reference proteome</keyword>
<dbReference type="AlphaFoldDB" id="A0A7M7NL42"/>
<dbReference type="InterPro" id="IPR007237">
    <property type="entry name" value="CD20-like"/>
</dbReference>
<feature type="compositionally biased region" description="Basic and acidic residues" evidence="5">
    <location>
        <begin position="549"/>
        <end position="558"/>
    </location>
</feature>
<keyword evidence="3 6" id="KW-1133">Transmembrane helix</keyword>
<dbReference type="KEGG" id="spu:583846"/>
<feature type="compositionally biased region" description="Low complexity" evidence="5">
    <location>
        <begin position="513"/>
        <end position="541"/>
    </location>
</feature>
<comment type="subcellular location">
    <subcellularLocation>
        <location evidence="1">Membrane</location>
        <topology evidence="1">Multi-pass membrane protein</topology>
    </subcellularLocation>
</comment>
<accession>A0A7M7NL42</accession>
<evidence type="ECO:0000256" key="6">
    <source>
        <dbReference type="SAM" id="Phobius"/>
    </source>
</evidence>
<sequence length="558" mass="59973">MTNRSDDGNNTVYRGCVSQTIHVTGVLHIVAGALCIVFGISAIILRAKVSYLGLPIWGGLLIFMVTGSIGVANYFNPTSKKIVKYYLVMSSISAVFAFLMIIAFGIFIDKEDHPWGTGRFICHPLMRSICGSEAESRIVVNAILILIFVLESLCGVVAVSVACYKACQCCRDGYDTCRMCSLSKLCRLCRDDRGNSNIVYYAVNRGDTPMMAVPNNQSAGPVYFAGESSGTSTQPGQFMYLAPSPQHQSFMALPAVAQQNQPIPILPPPPKHQQPSQQQQQQPVLIHQQSGMVQLPSGLPAGQAGFIQVQAPGQMQPQTQPSPEQEPASQPQTSGMFQQLSGLPTGQPGFIKVQAPGQMQPQGLAQTQPSPEQEPASKPQTSGMFQQFSGLPTGQPGFVQVQAPGQMQPQVLAQTQPSSEQEPASQPQTSGMFQQFSGLPTGQPGFVQVPAMGQMQPQGAPLTQQQASHPQPAGMVEQLRGPPQFGFFQVRGPGGQIQMIQAPLMYPQAMMAPTPQQPVATEEQVQQQPVSTEEQVQQQQTAPSNSAEAHTEEEGVAV</sequence>
<keyword evidence="4 6" id="KW-0472">Membrane</keyword>
<dbReference type="Proteomes" id="UP000007110">
    <property type="component" value="Unassembled WGS sequence"/>
</dbReference>
<feature type="compositionally biased region" description="Polar residues" evidence="5">
    <location>
        <begin position="334"/>
        <end position="344"/>
    </location>
</feature>
<feature type="transmembrane region" description="Helical" evidence="6">
    <location>
        <begin position="138"/>
        <end position="162"/>
    </location>
</feature>
<feature type="compositionally biased region" description="Polar residues" evidence="5">
    <location>
        <begin position="378"/>
        <end position="392"/>
    </location>
</feature>
<reference evidence="7" key="2">
    <citation type="submission" date="2021-01" db="UniProtKB">
        <authorList>
            <consortium name="EnsemblMetazoa"/>
        </authorList>
    </citation>
    <scope>IDENTIFICATION</scope>
</reference>
<evidence type="ECO:0000313" key="8">
    <source>
        <dbReference type="Proteomes" id="UP000007110"/>
    </source>
</evidence>
<evidence type="ECO:0000256" key="4">
    <source>
        <dbReference type="ARBA" id="ARBA00023136"/>
    </source>
</evidence>
<reference evidence="8" key="1">
    <citation type="submission" date="2015-02" db="EMBL/GenBank/DDBJ databases">
        <title>Genome sequencing for Strongylocentrotus purpuratus.</title>
        <authorList>
            <person name="Murali S."/>
            <person name="Liu Y."/>
            <person name="Vee V."/>
            <person name="English A."/>
            <person name="Wang M."/>
            <person name="Skinner E."/>
            <person name="Han Y."/>
            <person name="Muzny D.M."/>
            <person name="Worley K.C."/>
            <person name="Gibbs R.A."/>
        </authorList>
    </citation>
    <scope>NUCLEOTIDE SEQUENCE</scope>
</reference>
<evidence type="ECO:0000256" key="3">
    <source>
        <dbReference type="ARBA" id="ARBA00022989"/>
    </source>
</evidence>